<evidence type="ECO:0000256" key="1">
    <source>
        <dbReference type="ARBA" id="ARBA00004196"/>
    </source>
</evidence>
<keyword evidence="3" id="KW-0813">Transport</keyword>
<dbReference type="InterPro" id="IPR050490">
    <property type="entry name" value="Bact_solute-bd_prot1"/>
</dbReference>
<dbReference type="SUPFAM" id="SSF53850">
    <property type="entry name" value="Periplasmic binding protein-like II"/>
    <property type="match status" value="1"/>
</dbReference>
<evidence type="ECO:0000256" key="5">
    <source>
        <dbReference type="ARBA" id="ARBA00049629"/>
    </source>
</evidence>
<evidence type="ECO:0000256" key="4">
    <source>
        <dbReference type="ARBA" id="ARBA00022729"/>
    </source>
</evidence>
<dbReference type="GO" id="GO:0030313">
    <property type="term" value="C:cell envelope"/>
    <property type="evidence" value="ECO:0007669"/>
    <property type="project" value="UniProtKB-SubCell"/>
</dbReference>
<comment type="function">
    <text evidence="5">Part of a binding-protein-dependent transport system for a sugar.</text>
</comment>
<evidence type="ECO:0000256" key="2">
    <source>
        <dbReference type="ARBA" id="ARBA00008520"/>
    </source>
</evidence>
<dbReference type="PROSITE" id="PS51257">
    <property type="entry name" value="PROKAR_LIPOPROTEIN"/>
    <property type="match status" value="1"/>
</dbReference>
<sequence>MQRRNFLFLSGAGLAAAGLTACGGSGGSGGGESSSSEVEVFTWWAQGSEKAGLDALVAQFEKDYPDLTFVNASVAGGAGSAAKDMLQSRLQAGDPPDTFQAHAGLELTDYIDAGQLEDVSGLYEEYGLTDAFPEDLVTLLTVDDKIYSIPSNIHRSNVVWTNVAVLEAAGIDPTAVPADVEAFIADVEKAAASGVTGLSVGTTWTQVNLLEAILMADLGSTSYNGLWTGETDWSGGEVTTALEHFEALIALTNTDRDGLDWTDATQMLIDGKAAYNIMGDWAVASFQQADLTDGEDFGYFPLSGGEEIFGFLADSFTLPVGAPNPDGAKAWLDTISSQDGQVAFSLAKGSIPARTDVDTAEFPAYQQTAIDSYAQDAICPSLAHGAATPVAWLNEVSDATSKFTTGASDVAGYQEELATIAESNASA</sequence>
<evidence type="ECO:0000313" key="7">
    <source>
        <dbReference type="EMBL" id="ATG51025.1"/>
    </source>
</evidence>
<keyword evidence="8" id="KW-1185">Reference proteome</keyword>
<dbReference type="Proteomes" id="UP000218165">
    <property type="component" value="Chromosome"/>
</dbReference>
<dbReference type="InterPro" id="IPR006059">
    <property type="entry name" value="SBP"/>
</dbReference>
<dbReference type="AlphaFoldDB" id="A0A291GLD7"/>
<keyword evidence="4" id="KW-0732">Signal</keyword>
<dbReference type="KEGG" id="brz:CFK38_05385"/>
<dbReference type="PANTHER" id="PTHR43649">
    <property type="entry name" value="ARABINOSE-BINDING PROTEIN-RELATED"/>
    <property type="match status" value="1"/>
</dbReference>
<comment type="subcellular location">
    <subcellularLocation>
        <location evidence="1">Cell envelope</location>
    </subcellularLocation>
</comment>
<accession>A0A291GLD7</accession>
<comment type="similarity">
    <text evidence="2">Belongs to the bacterial solute-binding protein 1 family.</text>
</comment>
<proteinExistence type="inferred from homology"/>
<evidence type="ECO:0000256" key="3">
    <source>
        <dbReference type="ARBA" id="ARBA00022448"/>
    </source>
</evidence>
<dbReference type="Pfam" id="PF01547">
    <property type="entry name" value="SBP_bac_1"/>
    <property type="match status" value="1"/>
</dbReference>
<gene>
    <name evidence="7" type="ORF">CFK38_05385</name>
</gene>
<dbReference type="OrthoDB" id="5580590at2"/>
<evidence type="ECO:0000256" key="6">
    <source>
        <dbReference type="ARBA" id="ARBA00049753"/>
    </source>
</evidence>
<organism evidence="7 8">
    <name type="scientific">Brachybacterium vulturis</name>
    <dbReference type="NCBI Taxonomy" id="2017484"/>
    <lineage>
        <taxon>Bacteria</taxon>
        <taxon>Bacillati</taxon>
        <taxon>Actinomycetota</taxon>
        <taxon>Actinomycetes</taxon>
        <taxon>Micrococcales</taxon>
        <taxon>Dermabacteraceae</taxon>
        <taxon>Brachybacterium</taxon>
    </lineage>
</organism>
<reference evidence="8" key="1">
    <citation type="submission" date="2017-09" db="EMBL/GenBank/DDBJ databases">
        <title>Brachybacterium sp. VM2412.</title>
        <authorList>
            <person name="Tak E.J."/>
            <person name="Bae J.-W."/>
        </authorList>
    </citation>
    <scope>NUCLEOTIDE SEQUENCE [LARGE SCALE GENOMIC DNA]</scope>
    <source>
        <strain evidence="8">VM2412</strain>
    </source>
</reference>
<protein>
    <recommendedName>
        <fullName evidence="6">Probable sugar-binding periplasmic protein</fullName>
    </recommendedName>
</protein>
<dbReference type="Gene3D" id="3.40.190.10">
    <property type="entry name" value="Periplasmic binding protein-like II"/>
    <property type="match status" value="2"/>
</dbReference>
<dbReference type="RefSeq" id="WP_096802163.1">
    <property type="nucleotide sequence ID" value="NZ_CP023563.1"/>
</dbReference>
<name>A0A291GLD7_9MICO</name>
<evidence type="ECO:0000313" key="8">
    <source>
        <dbReference type="Proteomes" id="UP000218165"/>
    </source>
</evidence>
<dbReference type="EMBL" id="CP023563">
    <property type="protein sequence ID" value="ATG51025.1"/>
    <property type="molecule type" value="Genomic_DNA"/>
</dbReference>
<dbReference type="PANTHER" id="PTHR43649:SF28">
    <property type="entry name" value="BINDING PROTEIN COMPONENT OF ABC SUGAR TRANSPORTER-RELATED"/>
    <property type="match status" value="1"/>
</dbReference>